<dbReference type="GeneID" id="70225001"/>
<proteinExistence type="predicted"/>
<dbReference type="Proteomes" id="UP000720189">
    <property type="component" value="Unassembled WGS sequence"/>
</dbReference>
<organism evidence="2 3">
    <name type="scientific">Fusarium redolens</name>
    <dbReference type="NCBI Taxonomy" id="48865"/>
    <lineage>
        <taxon>Eukaryota</taxon>
        <taxon>Fungi</taxon>
        <taxon>Dikarya</taxon>
        <taxon>Ascomycota</taxon>
        <taxon>Pezizomycotina</taxon>
        <taxon>Sordariomycetes</taxon>
        <taxon>Hypocreomycetidae</taxon>
        <taxon>Hypocreales</taxon>
        <taxon>Nectriaceae</taxon>
        <taxon>Fusarium</taxon>
        <taxon>Fusarium redolens species complex</taxon>
    </lineage>
</organism>
<keyword evidence="1" id="KW-0732">Signal</keyword>
<dbReference type="OrthoDB" id="5088420at2759"/>
<keyword evidence="3" id="KW-1185">Reference proteome</keyword>
<dbReference type="AlphaFoldDB" id="A0A9P9KSY8"/>
<evidence type="ECO:0000313" key="3">
    <source>
        <dbReference type="Proteomes" id="UP000720189"/>
    </source>
</evidence>
<sequence length="140" mass="15241">MRFNREAAFFKLVIYLVKVSLSPIAPNSILPVYTAVLEEGQVREELLKVIKNVIIKEIMTRLANSPCTRVASAVANIPQDKRLIALPPAPFTPISLIALIAIGTVSQPVVVLTKSTIRLISAFGINQQLALILVLTDAEP</sequence>
<protein>
    <submittedName>
        <fullName evidence="2">Uncharacterized protein</fullName>
    </submittedName>
</protein>
<evidence type="ECO:0000313" key="2">
    <source>
        <dbReference type="EMBL" id="KAH7267843.1"/>
    </source>
</evidence>
<name>A0A9P9KSY8_FUSRE</name>
<comment type="caution">
    <text evidence="2">The sequence shown here is derived from an EMBL/GenBank/DDBJ whole genome shotgun (WGS) entry which is preliminary data.</text>
</comment>
<reference evidence="2" key="1">
    <citation type="journal article" date="2021" name="Nat. Commun.">
        <title>Genetic determinants of endophytism in the Arabidopsis root mycobiome.</title>
        <authorList>
            <person name="Mesny F."/>
            <person name="Miyauchi S."/>
            <person name="Thiergart T."/>
            <person name="Pickel B."/>
            <person name="Atanasova L."/>
            <person name="Karlsson M."/>
            <person name="Huettel B."/>
            <person name="Barry K.W."/>
            <person name="Haridas S."/>
            <person name="Chen C."/>
            <person name="Bauer D."/>
            <person name="Andreopoulos W."/>
            <person name="Pangilinan J."/>
            <person name="LaButti K."/>
            <person name="Riley R."/>
            <person name="Lipzen A."/>
            <person name="Clum A."/>
            <person name="Drula E."/>
            <person name="Henrissat B."/>
            <person name="Kohler A."/>
            <person name="Grigoriev I.V."/>
            <person name="Martin F.M."/>
            <person name="Hacquard S."/>
        </authorList>
    </citation>
    <scope>NUCLEOTIDE SEQUENCE</scope>
    <source>
        <strain evidence="2">MPI-CAGE-AT-0023</strain>
    </source>
</reference>
<feature type="signal peptide" evidence="1">
    <location>
        <begin position="1"/>
        <end position="21"/>
    </location>
</feature>
<dbReference type="RefSeq" id="XP_046055662.1">
    <property type="nucleotide sequence ID" value="XM_046195047.1"/>
</dbReference>
<dbReference type="EMBL" id="JAGMUX010000002">
    <property type="protein sequence ID" value="KAH7267843.1"/>
    <property type="molecule type" value="Genomic_DNA"/>
</dbReference>
<evidence type="ECO:0000256" key="1">
    <source>
        <dbReference type="SAM" id="SignalP"/>
    </source>
</evidence>
<accession>A0A9P9KSY8</accession>
<gene>
    <name evidence="2" type="ORF">BKA55DRAFT_590158</name>
</gene>
<feature type="chain" id="PRO_5040370826" evidence="1">
    <location>
        <begin position="22"/>
        <end position="140"/>
    </location>
</feature>